<reference evidence="2" key="1">
    <citation type="journal article" date="2017" name="Nature">
        <title>The genome of Chenopodium quinoa.</title>
        <authorList>
            <person name="Jarvis D.E."/>
            <person name="Ho Y.S."/>
            <person name="Lightfoot D.J."/>
            <person name="Schmoeckel S.M."/>
            <person name="Li B."/>
            <person name="Borm T.J.A."/>
            <person name="Ohyanagi H."/>
            <person name="Mineta K."/>
            <person name="Michell C.T."/>
            <person name="Saber N."/>
            <person name="Kharbatia N.M."/>
            <person name="Rupper R.R."/>
            <person name="Sharp A.R."/>
            <person name="Dally N."/>
            <person name="Boughton B.A."/>
            <person name="Woo Y.H."/>
            <person name="Gao G."/>
            <person name="Schijlen E.G.W.M."/>
            <person name="Guo X."/>
            <person name="Momin A.A."/>
            <person name="Negrao S."/>
            <person name="Al-Babili S."/>
            <person name="Gehring C."/>
            <person name="Roessner U."/>
            <person name="Jung C."/>
            <person name="Murphy K."/>
            <person name="Arold S.T."/>
            <person name="Gojobori T."/>
            <person name="van der Linden C.G."/>
            <person name="van Loo E.N."/>
            <person name="Jellen E.N."/>
            <person name="Maughan P.J."/>
            <person name="Tester M."/>
        </authorList>
    </citation>
    <scope>NUCLEOTIDE SEQUENCE [LARGE SCALE GENOMIC DNA]</scope>
    <source>
        <strain evidence="2">cv. PI 614886</strain>
    </source>
</reference>
<feature type="domain" description="DUF7138" evidence="1">
    <location>
        <begin position="21"/>
        <end position="105"/>
    </location>
</feature>
<dbReference type="Pfam" id="PF23596">
    <property type="entry name" value="DUF7138"/>
    <property type="match status" value="1"/>
</dbReference>
<dbReference type="Gramene" id="AUR62026332-RA">
    <property type="protein sequence ID" value="AUR62026332-RA:cds"/>
    <property type="gene ID" value="AUR62026332"/>
</dbReference>
<dbReference type="OMA" id="GNRERNI"/>
<evidence type="ECO:0000313" key="2">
    <source>
        <dbReference type="EnsemblPlants" id="AUR62026332-RA:cds"/>
    </source>
</evidence>
<name>A0A803MB65_CHEQI</name>
<evidence type="ECO:0000259" key="1">
    <source>
        <dbReference type="Pfam" id="PF23596"/>
    </source>
</evidence>
<organism evidence="2 3">
    <name type="scientific">Chenopodium quinoa</name>
    <name type="common">Quinoa</name>
    <dbReference type="NCBI Taxonomy" id="63459"/>
    <lineage>
        <taxon>Eukaryota</taxon>
        <taxon>Viridiplantae</taxon>
        <taxon>Streptophyta</taxon>
        <taxon>Embryophyta</taxon>
        <taxon>Tracheophyta</taxon>
        <taxon>Spermatophyta</taxon>
        <taxon>Magnoliopsida</taxon>
        <taxon>eudicotyledons</taxon>
        <taxon>Gunneridae</taxon>
        <taxon>Pentapetalae</taxon>
        <taxon>Caryophyllales</taxon>
        <taxon>Chenopodiaceae</taxon>
        <taxon>Chenopodioideae</taxon>
        <taxon>Atripliceae</taxon>
        <taxon>Chenopodium</taxon>
    </lineage>
</organism>
<dbReference type="AlphaFoldDB" id="A0A803MB65"/>
<dbReference type="PANTHER" id="PTHR36351">
    <property type="entry name" value="EMBRYO SAC DEVELOPMENT ARREST 12"/>
    <property type="match status" value="1"/>
</dbReference>
<sequence length="228" mass="25983">MMETTNSNLNLLSEDPSTITLFPVTFFDGEREIDVGTVPINPSLTFKSFQSILSSKLQISPHQITIYFQRPNFNDFHHHHRRRHAVTNKFDFESAMNESDSSFYVVQKRSRRTRRRKPKNHPAINEVEREREKYMMSMNLNSNVYEDLSFGYGGGGGYYGNFSDDAASSSSSSVFCDVCYNAAVRGGMMDETVPFHWCKNDVVTKVFRSPAGPIAPPNKKKSMADFFA</sequence>
<protein>
    <recommendedName>
        <fullName evidence="1">DUF7138 domain-containing protein</fullName>
    </recommendedName>
</protein>
<accession>A0A803MB65</accession>
<evidence type="ECO:0000313" key="3">
    <source>
        <dbReference type="Proteomes" id="UP000596660"/>
    </source>
</evidence>
<dbReference type="EnsemblPlants" id="AUR62026332-RA">
    <property type="protein sequence ID" value="AUR62026332-RA:cds"/>
    <property type="gene ID" value="AUR62026332"/>
</dbReference>
<dbReference type="InterPro" id="IPR055562">
    <property type="entry name" value="DUF7138"/>
</dbReference>
<proteinExistence type="predicted"/>
<dbReference type="Proteomes" id="UP000596660">
    <property type="component" value="Unplaced"/>
</dbReference>
<reference evidence="2" key="2">
    <citation type="submission" date="2021-03" db="UniProtKB">
        <authorList>
            <consortium name="EnsemblPlants"/>
        </authorList>
    </citation>
    <scope>IDENTIFICATION</scope>
</reference>
<dbReference type="PANTHER" id="PTHR36351:SF1">
    <property type="entry name" value="EMBRYO SAC DEVELOPMENT ARREST 12"/>
    <property type="match status" value="1"/>
</dbReference>
<keyword evidence="3" id="KW-1185">Reference proteome</keyword>